<proteinExistence type="predicted"/>
<dbReference type="PANTHER" id="PTHR47372:SF5">
    <property type="entry name" value="LATE EMBRYOGENESIS ABUNDANT PROTEIN (LEA) FAMILY PROTEIN"/>
    <property type="match status" value="1"/>
</dbReference>
<accession>A0AA40D487</accession>
<feature type="compositionally biased region" description="Polar residues" evidence="1">
    <location>
        <begin position="977"/>
        <end position="990"/>
    </location>
</feature>
<feature type="compositionally biased region" description="Polar residues" evidence="1">
    <location>
        <begin position="1256"/>
        <end position="1265"/>
    </location>
</feature>
<feature type="compositionally biased region" description="Basic and acidic residues" evidence="1">
    <location>
        <begin position="1233"/>
        <end position="1245"/>
    </location>
</feature>
<feature type="region of interest" description="Disordered" evidence="1">
    <location>
        <begin position="445"/>
        <end position="605"/>
    </location>
</feature>
<feature type="compositionally biased region" description="Low complexity" evidence="1">
    <location>
        <begin position="496"/>
        <end position="509"/>
    </location>
</feature>
<dbReference type="Proteomes" id="UP001174997">
    <property type="component" value="Unassembled WGS sequence"/>
</dbReference>
<feature type="compositionally biased region" description="Acidic residues" evidence="1">
    <location>
        <begin position="1805"/>
        <end position="1814"/>
    </location>
</feature>
<feature type="region of interest" description="Disordered" evidence="1">
    <location>
        <begin position="937"/>
        <end position="956"/>
    </location>
</feature>
<feature type="region of interest" description="Disordered" evidence="1">
    <location>
        <begin position="1"/>
        <end position="24"/>
    </location>
</feature>
<sequence length="1814" mass="200911">MPPKVTHHPRGIPQSILDDFGEPVPGDSKKWRDYPYGHLTLREATNPPFSNLSDHTFGPGTDPTVVASHFTRLYNLVADPDLDTFPEPKDADIDIGNAEHRFTADILKHCHDGLYNARHKSWLTGEQMYALATRLLHLAQRDRNARMGPGSGRPSNDKTAKWWICPDQAAVIVREEEEKNNSEHQAYLSLLESGRGSSVDSLYTWHFKNALKRFKEATFTVHFLNFEFNHWMIFILHKPQDEKKNWTAFLMNSSRDLAIGVERVRSQSKRSFVKWLQQNSGDSRVHNVAIDGREAPKDAPALVFLDRDVPDQFDSWSCSLHCILNTLAFIRYGCWGWDLIPRMRQQTDEYVLQTIIKMLHNIMGLKLYDNGLEVYGIDYRFEGKGNTSRRREITWYNKDVDEEEFVRKAAEKAAAEEAERRAAEERIWRAAEVAKQAAVKKAAEEAEEAKREADAAEERAARKKAEEDAKRKAAEEAKKEAEEAKKEADAAEKAAAEVAGKNAEAAAQKKAVEEAKKVAEEAKKKLEAAKKAEDDAKKAAKDEEKAKKAAEDAKKKADAAKKKADAAKNPNTEPTGGPGEPGDPDDPGTPGGGGGGGRGDWRNLSQKKNPYYLNLGGDRIIKVLRDARQPVLSVEKDVPSRAPGGMGAGTLYKLFDRLLDLSEVELFPTEIHSKLPPNTYPGINRMSKDTLSAFRHYEQALRDIRNGLPIRRKGIVPLALRQLAALQAYTSGELGSYSSGKWFVLPSPYILVVGEDAREMVRLGESTDREDGFYHSRSRHRARFNQAERTIHFVYWKKTKHWAVMVRYRDGGRIFIDSDFTFEDQELRTRLEEADKALTDWSAHNDLEPDIGACMLIKSRPSASESHWDSGLFALLNIVSRIHYRVFGWHQLPLQAYPEHTSIAVRRCQIKALHNLVGLQMNEGIDDEAAYKSPTKPRFEYVTHPQHPKQRWDGRNERDNAIALLRPPVASGRVVIPQTSPEPDTEQAQPPSRKRFSDAGSQTEGPPAKKSKQSTREQEIGAGEGHGPDGNAPSPETARSGAEGLGPRQSDGAGDTRPTLAECEEQNAELLQERLRLLEIIVGDEQEISRLDAVNHALRTEVSGLQAALERENINVLDAGWATDRTNEILKNTRAKAVKAVTPFEIWRDRNWGRPEPEFRKVAKAKRKAQNREEKGDYILLFEQGFGDVLDKLLAIDDCDTLRAYLRDFRNEVTKAEQPTVADDEVFGGPKPAKPESKPESKPQKQPDGSYYATHPGTTSQTIPGSNLRPGPAAGTPRDPSRTAPPPVPLFRSNLPTGPPSFLRTRPTTSRTIPGSNLRPEPATGSPRNSPRTAPPPVPAFGSNPPTDTNSDREGSPDSFTESPSKRRRQSSGGAAKRARIVGYGDETLRGGAWLRGGARLRGGLPVDNITESDYRFNWRARRLRELKAWLEGRARGHERAGQQAAADHDREQAGYITPLQNAWIAWARSCDDLLERAEQSGYTGIHKRPEWFPDDMHHDFDVAAVDEDTLECLETYVELYNKRYAGLFRVTGGQKGIAKWVANTRAHGAAGVGGSMTRASTAGTPQSRPGTVASSGTLGRSVFSTPEGNQPGVGILKPHTLLSPVGGNPPGPGILKKPLAPVSTPVGGTATIKSPVQLYSPNAVPPPQKDPSKRRTAGARPNPPARPRSPPTRKVPLFTSSSEASEDEEGNPGSPRPKKTPVGSTSGSSLSSMSVRPRPRTGPQSEGTRAGVTPQGVRFSEEVQVKVYDPPSSPVVPPSSPGVYERFSDIEEEEEQDKGNLKRRGDEAGGVGREESKRVKPIVEEESEESEEL</sequence>
<feature type="compositionally biased region" description="Basic and acidic residues" evidence="1">
    <location>
        <begin position="445"/>
        <end position="495"/>
    </location>
</feature>
<evidence type="ECO:0000313" key="3">
    <source>
        <dbReference type="Proteomes" id="UP001174997"/>
    </source>
</evidence>
<feature type="compositionally biased region" description="Pro residues" evidence="1">
    <location>
        <begin position="1752"/>
        <end position="1761"/>
    </location>
</feature>
<feature type="compositionally biased region" description="Polar residues" evidence="1">
    <location>
        <begin position="1558"/>
        <end position="1589"/>
    </location>
</feature>
<name>A0AA40D487_9PEZI</name>
<feature type="region of interest" description="Disordered" evidence="1">
    <location>
        <begin position="1217"/>
        <end position="1379"/>
    </location>
</feature>
<feature type="compositionally biased region" description="Basic and acidic residues" evidence="1">
    <location>
        <begin position="1778"/>
        <end position="1804"/>
    </location>
</feature>
<feature type="compositionally biased region" description="Low complexity" evidence="1">
    <location>
        <begin position="1705"/>
        <end position="1715"/>
    </location>
</feature>
<feature type="compositionally biased region" description="Polar residues" evidence="1">
    <location>
        <begin position="1306"/>
        <end position="1315"/>
    </location>
</feature>
<dbReference type="PANTHER" id="PTHR47372">
    <property type="entry name" value="DAUER UP-REGULATED-RELATED"/>
    <property type="match status" value="1"/>
</dbReference>
<protein>
    <submittedName>
        <fullName evidence="2">Uncharacterized protein</fullName>
    </submittedName>
</protein>
<comment type="caution">
    <text evidence="2">The sequence shown here is derived from an EMBL/GenBank/DDBJ whole genome shotgun (WGS) entry which is preliminary data.</text>
</comment>
<keyword evidence="3" id="KW-1185">Reference proteome</keyword>
<evidence type="ECO:0000256" key="1">
    <source>
        <dbReference type="SAM" id="MobiDB-lite"/>
    </source>
</evidence>
<feature type="region of interest" description="Disordered" evidence="1">
    <location>
        <begin position="1550"/>
        <end position="1814"/>
    </location>
</feature>
<feature type="compositionally biased region" description="Polar residues" evidence="1">
    <location>
        <begin position="1632"/>
        <end position="1641"/>
    </location>
</feature>
<feature type="compositionally biased region" description="Basic and acidic residues" evidence="1">
    <location>
        <begin position="510"/>
        <end position="566"/>
    </location>
</feature>
<dbReference type="EMBL" id="JAULSY010000180">
    <property type="protein sequence ID" value="KAK0659704.1"/>
    <property type="molecule type" value="Genomic_DNA"/>
</dbReference>
<feature type="compositionally biased region" description="Gly residues" evidence="1">
    <location>
        <begin position="589"/>
        <end position="598"/>
    </location>
</feature>
<feature type="compositionally biased region" description="Pro residues" evidence="1">
    <location>
        <begin position="1662"/>
        <end position="1671"/>
    </location>
</feature>
<feature type="region of interest" description="Disordered" evidence="1">
    <location>
        <begin position="964"/>
        <end position="1058"/>
    </location>
</feature>
<feature type="compositionally biased region" description="Basic residues" evidence="1">
    <location>
        <begin position="1"/>
        <end position="10"/>
    </location>
</feature>
<reference evidence="2" key="1">
    <citation type="submission" date="2023-06" db="EMBL/GenBank/DDBJ databases">
        <title>Genome-scale phylogeny and comparative genomics of the fungal order Sordariales.</title>
        <authorList>
            <consortium name="Lawrence Berkeley National Laboratory"/>
            <person name="Hensen N."/>
            <person name="Bonometti L."/>
            <person name="Westerberg I."/>
            <person name="Brannstrom I.O."/>
            <person name="Guillou S."/>
            <person name="Cros-Aarteil S."/>
            <person name="Calhoun S."/>
            <person name="Haridas S."/>
            <person name="Kuo A."/>
            <person name="Mondo S."/>
            <person name="Pangilinan J."/>
            <person name="Riley R."/>
            <person name="Labutti K."/>
            <person name="Andreopoulos B."/>
            <person name="Lipzen A."/>
            <person name="Chen C."/>
            <person name="Yanf M."/>
            <person name="Daum C."/>
            <person name="Ng V."/>
            <person name="Clum A."/>
            <person name="Steindorff A."/>
            <person name="Ohm R."/>
            <person name="Martin F."/>
            <person name="Silar P."/>
            <person name="Natvig D."/>
            <person name="Lalanne C."/>
            <person name="Gautier V."/>
            <person name="Ament-Velasquez S.L."/>
            <person name="Kruys A."/>
            <person name="Hutchinson M.I."/>
            <person name="Powell A.J."/>
            <person name="Barry K."/>
            <person name="Miller A.N."/>
            <person name="Grigoriev I.V."/>
            <person name="Debuchy R."/>
            <person name="Gladieux P."/>
            <person name="Thoren M.H."/>
            <person name="Johannesson H."/>
        </authorList>
    </citation>
    <scope>NUCLEOTIDE SEQUENCE</scope>
    <source>
        <strain evidence="2">CBS 307.81</strain>
    </source>
</reference>
<gene>
    <name evidence="2" type="ORF">QBC41DRAFT_351125</name>
</gene>
<evidence type="ECO:0000313" key="2">
    <source>
        <dbReference type="EMBL" id="KAK0659704.1"/>
    </source>
</evidence>
<organism evidence="2 3">
    <name type="scientific">Cercophora samala</name>
    <dbReference type="NCBI Taxonomy" id="330535"/>
    <lineage>
        <taxon>Eukaryota</taxon>
        <taxon>Fungi</taxon>
        <taxon>Dikarya</taxon>
        <taxon>Ascomycota</taxon>
        <taxon>Pezizomycotina</taxon>
        <taxon>Sordariomycetes</taxon>
        <taxon>Sordariomycetidae</taxon>
        <taxon>Sordariales</taxon>
        <taxon>Lasiosphaeriaceae</taxon>
        <taxon>Cercophora</taxon>
    </lineage>
</organism>